<gene>
    <name evidence="1" type="ORF">KIC69_08195</name>
</gene>
<dbReference type="AlphaFoldDB" id="A0A7S9RMV3"/>
<dbReference type="InterPro" id="IPR004386">
    <property type="entry name" value="Toxin_YafQ-like"/>
</dbReference>
<dbReference type="InterPro" id="IPR007712">
    <property type="entry name" value="RelE/ParE_toxin"/>
</dbReference>
<comment type="caution">
    <text evidence="1">The sequence shown here is derived from an EMBL/GenBank/DDBJ whole genome shotgun (WGS) entry which is preliminary data.</text>
</comment>
<dbReference type="PIRSF" id="PIRSF006156">
    <property type="entry name" value="YafQ"/>
    <property type="match status" value="1"/>
</dbReference>
<reference evidence="1" key="1">
    <citation type="submission" date="2021-02" db="EMBL/GenBank/DDBJ databases">
        <title>Infant gut strain persistence is associated with maternal origin, phylogeny, and functional potential including surface adhesion and iron acquisition.</title>
        <authorList>
            <person name="Lou Y.C."/>
        </authorList>
    </citation>
    <scope>NUCLEOTIDE SEQUENCE</scope>
    <source>
        <strain evidence="1">L3_101_000G1_dasL3_101_000G1_concoct_7_sub</strain>
    </source>
</reference>
<dbReference type="GO" id="GO:0006415">
    <property type="term" value="P:translational termination"/>
    <property type="evidence" value="ECO:0007669"/>
    <property type="project" value="TreeGrafter"/>
</dbReference>
<dbReference type="GO" id="GO:0004521">
    <property type="term" value="F:RNA endonuclease activity"/>
    <property type="evidence" value="ECO:0007669"/>
    <property type="project" value="TreeGrafter"/>
</dbReference>
<dbReference type="Gene3D" id="3.30.2310.20">
    <property type="entry name" value="RelE-like"/>
    <property type="match status" value="1"/>
</dbReference>
<dbReference type="GO" id="GO:0006402">
    <property type="term" value="P:mRNA catabolic process"/>
    <property type="evidence" value="ECO:0007669"/>
    <property type="project" value="TreeGrafter"/>
</dbReference>
<evidence type="ECO:0000313" key="2">
    <source>
        <dbReference type="Proteomes" id="UP000824019"/>
    </source>
</evidence>
<accession>A0A7S9RMV3</accession>
<dbReference type="PANTHER" id="PTHR40588:SF1">
    <property type="entry name" value="MRNA INTERFERASE TOXIN YAFQ"/>
    <property type="match status" value="1"/>
</dbReference>
<protein>
    <submittedName>
        <fullName evidence="1">Type II toxin-antitoxin system YafQ family toxin</fullName>
    </submittedName>
</protein>
<dbReference type="RefSeq" id="WP_103567136.1">
    <property type="nucleotide sequence ID" value="NZ_CABMKX010000037.1"/>
</dbReference>
<dbReference type="EMBL" id="JAHAKR010000437">
    <property type="protein sequence ID" value="MBS5830794.1"/>
    <property type="molecule type" value="Genomic_DNA"/>
</dbReference>
<name>A0A7S9RMV3_9BACT</name>
<evidence type="ECO:0000313" key="1">
    <source>
        <dbReference type="EMBL" id="MBS5830794.1"/>
    </source>
</evidence>
<dbReference type="Proteomes" id="UP000824019">
    <property type="component" value="Unassembled WGS sequence"/>
</dbReference>
<proteinExistence type="predicted"/>
<dbReference type="SUPFAM" id="SSF143011">
    <property type="entry name" value="RelE-like"/>
    <property type="match status" value="1"/>
</dbReference>
<dbReference type="Pfam" id="PF15738">
    <property type="entry name" value="YafQ_toxin"/>
    <property type="match status" value="1"/>
</dbReference>
<dbReference type="PANTHER" id="PTHR40588">
    <property type="entry name" value="MRNA INTERFERASE TOXIN YAFQ"/>
    <property type="match status" value="1"/>
</dbReference>
<sequence>MRILEIFSTYKKDLKLVLKQGWDEKAISKVVFQLQNDEKLADDLKDHQLTGSLKDFRECHVFGDLVIIYQRDDEILKLFKIGRHQDIFKRY</sequence>
<dbReference type="NCBIfam" id="TIGR02385">
    <property type="entry name" value="RelE_StbE"/>
    <property type="match status" value="1"/>
</dbReference>
<dbReference type="InterPro" id="IPR035093">
    <property type="entry name" value="RelE/ParE_toxin_dom_sf"/>
</dbReference>
<organism evidence="1 2">
    <name type="scientific">Campylobacter concisus</name>
    <dbReference type="NCBI Taxonomy" id="199"/>
    <lineage>
        <taxon>Bacteria</taxon>
        <taxon>Pseudomonadati</taxon>
        <taxon>Campylobacterota</taxon>
        <taxon>Epsilonproteobacteria</taxon>
        <taxon>Campylobacterales</taxon>
        <taxon>Campylobacteraceae</taxon>
        <taxon>Campylobacter</taxon>
    </lineage>
</organism>